<organism evidence="2 3">
    <name type="scientific">Morella rubra</name>
    <name type="common">Chinese bayberry</name>
    <dbReference type="NCBI Taxonomy" id="262757"/>
    <lineage>
        <taxon>Eukaryota</taxon>
        <taxon>Viridiplantae</taxon>
        <taxon>Streptophyta</taxon>
        <taxon>Embryophyta</taxon>
        <taxon>Tracheophyta</taxon>
        <taxon>Spermatophyta</taxon>
        <taxon>Magnoliopsida</taxon>
        <taxon>eudicotyledons</taxon>
        <taxon>Gunneridae</taxon>
        <taxon>Pentapetalae</taxon>
        <taxon>rosids</taxon>
        <taxon>fabids</taxon>
        <taxon>Fagales</taxon>
        <taxon>Myricaceae</taxon>
        <taxon>Morella</taxon>
    </lineage>
</organism>
<gene>
    <name evidence="2" type="ORF">CJ030_MR5G017108</name>
</gene>
<dbReference type="Pfam" id="PF03140">
    <property type="entry name" value="DUF247"/>
    <property type="match status" value="1"/>
</dbReference>
<proteinExistence type="predicted"/>
<name>A0A6A1VMI3_9ROSI</name>
<comment type="caution">
    <text evidence="2">The sequence shown here is derived from an EMBL/GenBank/DDBJ whole genome shotgun (WGS) entry which is preliminary data.</text>
</comment>
<evidence type="ECO:0000313" key="2">
    <source>
        <dbReference type="EMBL" id="KAB1213845.1"/>
    </source>
</evidence>
<feature type="transmembrane region" description="Helical" evidence="1">
    <location>
        <begin position="402"/>
        <end position="426"/>
    </location>
</feature>
<dbReference type="EMBL" id="RXIC02000023">
    <property type="protein sequence ID" value="KAB1213845.1"/>
    <property type="molecule type" value="Genomic_DNA"/>
</dbReference>
<keyword evidence="1" id="KW-1133">Transmembrane helix</keyword>
<dbReference type="Proteomes" id="UP000516437">
    <property type="component" value="Chromosome 5"/>
</dbReference>
<dbReference type="OrthoDB" id="1378449at2759"/>
<accession>A0A6A1VMI3</accession>
<evidence type="ECO:0000256" key="1">
    <source>
        <dbReference type="SAM" id="Phobius"/>
    </source>
</evidence>
<dbReference type="PANTHER" id="PTHR31170:SF25">
    <property type="entry name" value="BNAA09G04570D PROTEIN"/>
    <property type="match status" value="1"/>
</dbReference>
<keyword evidence="1" id="KW-0472">Membrane</keyword>
<dbReference type="InterPro" id="IPR004158">
    <property type="entry name" value="DUF247_pln"/>
</dbReference>
<sequence>MMEHRGESETGDYVSIHIKEDSLVSSIKEKMEDVAISACISKVPDEFRSGNYEKTYIPDKVSIGPFHHGKPGLKDMEDQKWRYLFALLNRKQNLEASLDRCVELLRKLEHRARRCYSENIDLTSDEFVQIMLVDGCFIIELFLKFTFKSLRRRNDIVFSTPGMRFELRRNMVLLENQIPYFVLQRLFEIVPIPKLCSLSLNELAFRFFRVIIPAGDKQVLWEKFNVEGTHLLDLMHHCFAPSYPTVQSKGGRQQRLDSATRLQEAGIRFKKATTRSLLDVKFVNGVLEIPPLEVDEWTETILGNLIALEQLHSDDTQHITSYAFLFSNLLLSKKDVKLLSKQRILIYDKEKEKEVSELFRKLSSDWKVKDVYYKGLFEQAKENKRTSVHLRWQKLKHNRLSLLVYVLVILILLVTVVGAFFSVLSFCLHHI</sequence>
<evidence type="ECO:0000313" key="3">
    <source>
        <dbReference type="Proteomes" id="UP000516437"/>
    </source>
</evidence>
<reference evidence="2 3" key="1">
    <citation type="journal article" date="2019" name="Plant Biotechnol. J.">
        <title>The red bayberry genome and genetic basis of sex determination.</title>
        <authorList>
            <person name="Jia H.M."/>
            <person name="Jia H.J."/>
            <person name="Cai Q.L."/>
            <person name="Wang Y."/>
            <person name="Zhao H.B."/>
            <person name="Yang W.F."/>
            <person name="Wang G.Y."/>
            <person name="Li Y.H."/>
            <person name="Zhan D.L."/>
            <person name="Shen Y.T."/>
            <person name="Niu Q.F."/>
            <person name="Chang L."/>
            <person name="Qiu J."/>
            <person name="Zhao L."/>
            <person name="Xie H.B."/>
            <person name="Fu W.Y."/>
            <person name="Jin J."/>
            <person name="Li X.W."/>
            <person name="Jiao Y."/>
            <person name="Zhou C.C."/>
            <person name="Tu T."/>
            <person name="Chai C.Y."/>
            <person name="Gao J.L."/>
            <person name="Fan L.J."/>
            <person name="van de Weg E."/>
            <person name="Wang J.Y."/>
            <person name="Gao Z.S."/>
        </authorList>
    </citation>
    <scope>NUCLEOTIDE SEQUENCE [LARGE SCALE GENOMIC DNA]</scope>
    <source>
        <tissue evidence="2">Leaves</tissue>
    </source>
</reference>
<keyword evidence="3" id="KW-1185">Reference proteome</keyword>
<keyword evidence="1" id="KW-0812">Transmembrane</keyword>
<protein>
    <submittedName>
        <fullName evidence="2">Uncharacterized protein</fullName>
    </submittedName>
</protein>
<dbReference type="AlphaFoldDB" id="A0A6A1VMI3"/>
<dbReference type="PANTHER" id="PTHR31170">
    <property type="entry name" value="BNAC04G53230D PROTEIN"/>
    <property type="match status" value="1"/>
</dbReference>